<dbReference type="Gene3D" id="3.40.50.300">
    <property type="entry name" value="P-loop containing nucleotide triphosphate hydrolases"/>
    <property type="match status" value="1"/>
</dbReference>
<evidence type="ECO:0000256" key="14">
    <source>
        <dbReference type="ARBA" id="ARBA00047899"/>
    </source>
</evidence>
<gene>
    <name evidence="19" type="ORF">EJB05_29302</name>
</gene>
<dbReference type="Proteomes" id="UP000324897">
    <property type="component" value="Chromosome 2"/>
</dbReference>
<evidence type="ECO:0000259" key="17">
    <source>
        <dbReference type="PROSITE" id="PS50011"/>
    </source>
</evidence>
<dbReference type="GO" id="GO:0043531">
    <property type="term" value="F:ADP binding"/>
    <property type="evidence" value="ECO:0007669"/>
    <property type="project" value="InterPro"/>
</dbReference>
<dbReference type="Pfam" id="PF25019">
    <property type="entry name" value="LRR_R13L1-DRL21"/>
    <property type="match status" value="1"/>
</dbReference>
<keyword evidence="13" id="KW-0472">Membrane</keyword>
<dbReference type="InterPro" id="IPR032675">
    <property type="entry name" value="LRR_dom_sf"/>
</dbReference>
<evidence type="ECO:0000313" key="20">
    <source>
        <dbReference type="Proteomes" id="UP000324897"/>
    </source>
</evidence>
<dbReference type="SMART" id="SM00220">
    <property type="entry name" value="S_TKc"/>
    <property type="match status" value="1"/>
</dbReference>
<proteinExistence type="predicted"/>
<keyword evidence="12" id="KW-1133">Transmembrane helix</keyword>
<dbReference type="PRINTS" id="PR00364">
    <property type="entry name" value="DISEASERSIST"/>
</dbReference>
<dbReference type="InterPro" id="IPR000535">
    <property type="entry name" value="MSP_dom"/>
</dbReference>
<evidence type="ECO:0000256" key="7">
    <source>
        <dbReference type="ARBA" id="ARBA00022737"/>
    </source>
</evidence>
<dbReference type="PROSITE" id="PS50202">
    <property type="entry name" value="MSP"/>
    <property type="match status" value="1"/>
</dbReference>
<accession>A0A5J9USE9</accession>
<dbReference type="PROSITE" id="PS50011">
    <property type="entry name" value="PROTEIN_KINASE_DOM"/>
    <property type="match status" value="1"/>
</dbReference>
<dbReference type="InterPro" id="IPR056789">
    <property type="entry name" value="LRR_R13L1-DRL21"/>
</dbReference>
<dbReference type="InterPro" id="IPR013783">
    <property type="entry name" value="Ig-like_fold"/>
</dbReference>
<dbReference type="OrthoDB" id="608304at2759"/>
<dbReference type="InterPro" id="IPR027417">
    <property type="entry name" value="P-loop_NTPase"/>
</dbReference>
<evidence type="ECO:0000256" key="3">
    <source>
        <dbReference type="ARBA" id="ARBA00022527"/>
    </source>
</evidence>
<feature type="binding site" evidence="16">
    <location>
        <position position="46"/>
    </location>
    <ligand>
        <name>ATP</name>
        <dbReference type="ChEBI" id="CHEBI:30616"/>
    </ligand>
</feature>
<feature type="domain" description="MSP" evidence="18">
    <location>
        <begin position="307"/>
        <end position="428"/>
    </location>
</feature>
<evidence type="ECO:0000259" key="18">
    <source>
        <dbReference type="PROSITE" id="PS50202"/>
    </source>
</evidence>
<keyword evidence="9" id="KW-0418">Kinase</keyword>
<sequence length="1679" mass="189849">MKHPDISFQLLEQITDNFSEERKIGQGAFGTVYRGVYKNGEEIAVKMLRDKDPGLDDMRFQDEFHKLRILSHPNIVQLIGYCCHTHREYIEHEGVPVLGEKIYRALCFEYLHKGSLQNYLSDEHHGLDWHTRYNIIKGVCEGLKYLHMGLKDPIYHLDLKPDNILLDSNMMPKLADFGLSKILERTRSSEGVHGTLGYMPPEYVGNRIRSRKFDVFSLGIVILEIIAGSTVRSRIDMPQEFTGLVQANWRMRLQKAWSNSSLEAYCQQVNTCIDIALKCIETDKDKRPHIASVVQQLAEIENEISKSVLLSVQSVELQFHSDPKDLTISSLLRLTNNTAAPVAFRLLTMNSEYFLRPLGGVVPPLSSSAVSITTSDQKQIENRNGCLTLESIIAVDQDIQYAAESYNIFFTEAQKDDRVAQQVKLTAFYIELPVAGKGSTTTEIVKQPKSETYQHQDLTLTVGPSCNEPEFEDIRETYSDVIEEIIVGRSEEKENIMASLLQSDSVTQNITILAIYGIGGIGKTTLAKMIYNDTKFKYYSQVWVYVSPRFNSNKISNSIISQLSEEESQLNEKQMIRRRLKKLLAGKKILIILDDLWEYDPDKLFDLRTMLMLGEKGNTVVIVTTRDERIAKEIGTIDPYKIELLTKESCWDIIKHKSGFEARDDKEQLKDIGMEIASKCGGIPLAAQSLGYTLRSKDLNEWEKVNEDDIWSEPNSRGSLQNQVLAALTLSFSSMDRPLRSCFTYCAIFPKGHNIVKDGLSHQWISLGFIRPMKPPFKKRQLSEKYIVQLLGMSFLQPSMSAPTAGAYHEDISLFTMHDLVHDFAALKLGDKIIDASKNESIRGASCLYALLTDCSKPLRLSLPCPDSLRAMHFLDCGKIELRGTAFSSAESLCILDLSECRINQLPDSIGHLQHLKYLNAPGIRGKFITNCITRLIKLNYLSIHGSSEISALPESIGTMEELVHLDLSGCSKIKKLPESFRDLKNIEHLNLSKCYDLTGVSEQLGSLIKLEYLDVSYCKNIGNLPTTLSSLTELQHLNLSFSSYLMGIQESPLWDEEFYKFPAEFISKPTGPWITGTVEAEILGTLTKVKYLNLCIDGFSTLLIQKLPEALGSFTELKYLDLSGSFKLCKLPASFGKLHNLLYLDLSDCYLVKGVPEALIGLSKLKYLNLSKCSIGAKEELPSLRGLQDAIINLTELRYLNLLKCLETMYGNQQVDESNAFLGHISTLSNLEHLILSENLNLYSLPETFGKLRKLHTLDLSNCGNLRKLPVSISEIGRLKFLNTDRCRRFDESTLPQFRNSCLLLPHFLVLADDNESRSNLLKLKDEDPTILEIRRLERVKSSAEAREIKLPEKQSVEKIKFEWTKDADRFVEDIEVLEELMPPACSEILEIQGYNSVSFPSWTTSIASYLPRVFSISITDLPTCKTLPPLGQLPNLQELHIEQMGSITKIDGTFYGCVGAFPKLRTFRLFRMESLELWNTTYSCGDDGSKQLFMFPVLTLLEIRDSPKLRIKPCLPRGEYFLDIRCCDDVLSPPLEGRCYVPESSYPAPKGLFVYYSQQPLREWRLLHQLPGLSYLNIEHCRSELTCSSTEIIQALSSLKTLSVRDIEGITTLPDWLGDLTSLIRLEIVNCAGIQTLPESILQLTNLEELDVSGCPGLAQWLKSEKCMMLADKLINT</sequence>
<dbReference type="InterPro" id="IPR008271">
    <property type="entry name" value="Ser/Thr_kinase_AS"/>
</dbReference>
<evidence type="ECO:0000256" key="12">
    <source>
        <dbReference type="ARBA" id="ARBA00022989"/>
    </source>
</evidence>
<evidence type="ECO:0000256" key="5">
    <source>
        <dbReference type="ARBA" id="ARBA00022679"/>
    </source>
</evidence>
<evidence type="ECO:0000256" key="13">
    <source>
        <dbReference type="ARBA" id="ARBA00023136"/>
    </source>
</evidence>
<dbReference type="InterPro" id="IPR017441">
    <property type="entry name" value="Protein_kinase_ATP_BS"/>
</dbReference>
<evidence type="ECO:0000256" key="9">
    <source>
        <dbReference type="ARBA" id="ARBA00022777"/>
    </source>
</evidence>
<dbReference type="Gene3D" id="1.10.510.10">
    <property type="entry name" value="Transferase(Phosphotransferase) domain 1"/>
    <property type="match status" value="1"/>
</dbReference>
<comment type="catalytic activity">
    <reaction evidence="15">
        <text>L-seryl-[protein] + ATP = O-phospho-L-seryl-[protein] + ADP + H(+)</text>
        <dbReference type="Rhea" id="RHEA:17989"/>
        <dbReference type="Rhea" id="RHEA-COMP:9863"/>
        <dbReference type="Rhea" id="RHEA-COMP:11604"/>
        <dbReference type="ChEBI" id="CHEBI:15378"/>
        <dbReference type="ChEBI" id="CHEBI:29999"/>
        <dbReference type="ChEBI" id="CHEBI:30616"/>
        <dbReference type="ChEBI" id="CHEBI:83421"/>
        <dbReference type="ChEBI" id="CHEBI:456216"/>
        <dbReference type="EC" id="2.7.11.1"/>
    </reaction>
</comment>
<dbReference type="GO" id="GO:0006952">
    <property type="term" value="P:defense response"/>
    <property type="evidence" value="ECO:0007669"/>
    <property type="project" value="UniProtKB-KW"/>
</dbReference>
<evidence type="ECO:0000313" key="19">
    <source>
        <dbReference type="EMBL" id="TVU26742.1"/>
    </source>
</evidence>
<evidence type="ECO:0000256" key="4">
    <source>
        <dbReference type="ARBA" id="ARBA00022614"/>
    </source>
</evidence>
<comment type="subcellular location">
    <subcellularLocation>
        <location evidence="1">Cell membrane</location>
        <topology evidence="1">Single-pass membrane protein</topology>
    </subcellularLocation>
</comment>
<dbReference type="SUPFAM" id="SSF52540">
    <property type="entry name" value="P-loop containing nucleoside triphosphate hydrolases"/>
    <property type="match status" value="1"/>
</dbReference>
<dbReference type="InterPro" id="IPR002182">
    <property type="entry name" value="NB-ARC"/>
</dbReference>
<dbReference type="EMBL" id="RWGY01000013">
    <property type="protein sequence ID" value="TVU26742.1"/>
    <property type="molecule type" value="Genomic_DNA"/>
</dbReference>
<dbReference type="EC" id="2.7.11.1" evidence="2"/>
<keyword evidence="3" id="KW-0723">Serine/threonine-protein kinase</keyword>
<dbReference type="SMART" id="SM00367">
    <property type="entry name" value="LRR_CC"/>
    <property type="match status" value="6"/>
</dbReference>
<dbReference type="InterPro" id="IPR042197">
    <property type="entry name" value="Apaf_helical"/>
</dbReference>
<dbReference type="Gene3D" id="1.10.10.10">
    <property type="entry name" value="Winged helix-like DNA-binding domain superfamily/Winged helix DNA-binding domain"/>
    <property type="match status" value="1"/>
</dbReference>
<comment type="caution">
    <text evidence="19">The sequence shown here is derived from an EMBL/GenBank/DDBJ whole genome shotgun (WGS) entry which is preliminary data.</text>
</comment>
<dbReference type="Gene3D" id="3.80.10.10">
    <property type="entry name" value="Ribonuclease Inhibitor"/>
    <property type="match status" value="4"/>
</dbReference>
<dbReference type="SUPFAM" id="SSF52058">
    <property type="entry name" value="L domain-like"/>
    <property type="match status" value="1"/>
</dbReference>
<dbReference type="Gene3D" id="2.60.40.10">
    <property type="entry name" value="Immunoglobulins"/>
    <property type="match status" value="1"/>
</dbReference>
<keyword evidence="5" id="KW-0808">Transferase</keyword>
<evidence type="ECO:0000256" key="1">
    <source>
        <dbReference type="ARBA" id="ARBA00004162"/>
    </source>
</evidence>
<dbReference type="GO" id="GO:0005886">
    <property type="term" value="C:plasma membrane"/>
    <property type="evidence" value="ECO:0007669"/>
    <property type="project" value="UniProtKB-SubCell"/>
</dbReference>
<keyword evidence="8 16" id="KW-0547">Nucleotide-binding</keyword>
<dbReference type="Gene3D" id="3.30.200.20">
    <property type="entry name" value="Phosphorylase Kinase, domain 1"/>
    <property type="match status" value="1"/>
</dbReference>
<dbReference type="InterPro" id="IPR006553">
    <property type="entry name" value="Leu-rich_rpt_Cys-con_subtyp"/>
</dbReference>
<dbReference type="PROSITE" id="PS00107">
    <property type="entry name" value="PROTEIN_KINASE_ATP"/>
    <property type="match status" value="1"/>
</dbReference>
<dbReference type="PROSITE" id="PS00108">
    <property type="entry name" value="PROTEIN_KINASE_ST"/>
    <property type="match status" value="1"/>
</dbReference>
<keyword evidence="7" id="KW-0677">Repeat</keyword>
<dbReference type="InterPro" id="IPR000719">
    <property type="entry name" value="Prot_kinase_dom"/>
</dbReference>
<protein>
    <recommendedName>
        <fullName evidence="2">non-specific serine/threonine protein kinase</fullName>
        <ecNumber evidence="2">2.7.11.1</ecNumber>
    </recommendedName>
</protein>
<dbReference type="Pfam" id="PF00635">
    <property type="entry name" value="Motile_Sperm"/>
    <property type="match status" value="1"/>
</dbReference>
<evidence type="ECO:0000256" key="11">
    <source>
        <dbReference type="ARBA" id="ARBA00022840"/>
    </source>
</evidence>
<dbReference type="InterPro" id="IPR058922">
    <property type="entry name" value="WHD_DRP"/>
</dbReference>
<evidence type="ECO:0000256" key="10">
    <source>
        <dbReference type="ARBA" id="ARBA00022821"/>
    </source>
</evidence>
<keyword evidence="20" id="KW-1185">Reference proteome</keyword>
<dbReference type="SUPFAM" id="SSF49354">
    <property type="entry name" value="PapD-like"/>
    <property type="match status" value="1"/>
</dbReference>
<dbReference type="Gene3D" id="1.10.8.430">
    <property type="entry name" value="Helical domain of apoptotic protease-activating factors"/>
    <property type="match status" value="1"/>
</dbReference>
<keyword evidence="11 16" id="KW-0067">ATP-binding</keyword>
<reference evidence="19 20" key="1">
    <citation type="journal article" date="2019" name="Sci. Rep.">
        <title>A high-quality genome of Eragrostis curvula grass provides insights into Poaceae evolution and supports new strategies to enhance forage quality.</title>
        <authorList>
            <person name="Carballo J."/>
            <person name="Santos B.A.C.M."/>
            <person name="Zappacosta D."/>
            <person name="Garbus I."/>
            <person name="Selva J.P."/>
            <person name="Gallo C.A."/>
            <person name="Diaz A."/>
            <person name="Albertini E."/>
            <person name="Caccamo M."/>
            <person name="Echenique V."/>
        </authorList>
    </citation>
    <scope>NUCLEOTIDE SEQUENCE [LARGE SCALE GENOMIC DNA]</scope>
    <source>
        <strain evidence="20">cv. Victoria</strain>
        <tissue evidence="19">Leaf</tissue>
    </source>
</reference>
<evidence type="ECO:0000256" key="8">
    <source>
        <dbReference type="ARBA" id="ARBA00022741"/>
    </source>
</evidence>
<evidence type="ECO:0000256" key="15">
    <source>
        <dbReference type="ARBA" id="ARBA00048679"/>
    </source>
</evidence>
<dbReference type="InterPro" id="IPR036388">
    <property type="entry name" value="WH-like_DNA-bd_sf"/>
</dbReference>
<keyword evidence="10" id="KW-0611">Plant defense</keyword>
<dbReference type="SUPFAM" id="SSF56112">
    <property type="entry name" value="Protein kinase-like (PK-like)"/>
    <property type="match status" value="1"/>
</dbReference>
<evidence type="ECO:0000256" key="16">
    <source>
        <dbReference type="PROSITE-ProRule" id="PRU10141"/>
    </source>
</evidence>
<dbReference type="SUPFAM" id="SSF52047">
    <property type="entry name" value="RNI-like"/>
    <property type="match status" value="1"/>
</dbReference>
<dbReference type="Pfam" id="PF23598">
    <property type="entry name" value="LRR_14"/>
    <property type="match status" value="2"/>
</dbReference>
<comment type="catalytic activity">
    <reaction evidence="14">
        <text>L-threonyl-[protein] + ATP = O-phospho-L-threonyl-[protein] + ADP + H(+)</text>
        <dbReference type="Rhea" id="RHEA:46608"/>
        <dbReference type="Rhea" id="RHEA-COMP:11060"/>
        <dbReference type="Rhea" id="RHEA-COMP:11605"/>
        <dbReference type="ChEBI" id="CHEBI:15378"/>
        <dbReference type="ChEBI" id="CHEBI:30013"/>
        <dbReference type="ChEBI" id="CHEBI:30616"/>
        <dbReference type="ChEBI" id="CHEBI:61977"/>
        <dbReference type="ChEBI" id="CHEBI:456216"/>
        <dbReference type="EC" id="2.7.11.1"/>
    </reaction>
</comment>
<dbReference type="GO" id="GO:0005524">
    <property type="term" value="F:ATP binding"/>
    <property type="evidence" value="ECO:0007669"/>
    <property type="project" value="UniProtKB-UniRule"/>
</dbReference>
<dbReference type="InterPro" id="IPR008962">
    <property type="entry name" value="PapD-like_sf"/>
</dbReference>
<feature type="domain" description="Protein kinase" evidence="17">
    <location>
        <begin position="18"/>
        <end position="300"/>
    </location>
</feature>
<name>A0A5J9USE9_9POAL</name>
<dbReference type="PANTHER" id="PTHR36766:SF73">
    <property type="entry name" value="NB-ARC DOMAIN-CONTAINING PROTEIN"/>
    <property type="match status" value="1"/>
</dbReference>
<dbReference type="GO" id="GO:0004674">
    <property type="term" value="F:protein serine/threonine kinase activity"/>
    <property type="evidence" value="ECO:0007669"/>
    <property type="project" value="UniProtKB-KW"/>
</dbReference>
<keyword evidence="4" id="KW-0433">Leucine-rich repeat</keyword>
<evidence type="ECO:0000256" key="2">
    <source>
        <dbReference type="ARBA" id="ARBA00012513"/>
    </source>
</evidence>
<evidence type="ECO:0000256" key="6">
    <source>
        <dbReference type="ARBA" id="ARBA00022692"/>
    </source>
</evidence>
<dbReference type="Pfam" id="PF00931">
    <property type="entry name" value="NB-ARC"/>
    <property type="match status" value="1"/>
</dbReference>
<dbReference type="PANTHER" id="PTHR36766">
    <property type="entry name" value="PLANT BROAD-SPECTRUM MILDEW RESISTANCE PROTEIN RPW8"/>
    <property type="match status" value="1"/>
</dbReference>
<organism evidence="19 20">
    <name type="scientific">Eragrostis curvula</name>
    <name type="common">weeping love grass</name>
    <dbReference type="NCBI Taxonomy" id="38414"/>
    <lineage>
        <taxon>Eukaryota</taxon>
        <taxon>Viridiplantae</taxon>
        <taxon>Streptophyta</taxon>
        <taxon>Embryophyta</taxon>
        <taxon>Tracheophyta</taxon>
        <taxon>Spermatophyta</taxon>
        <taxon>Magnoliopsida</taxon>
        <taxon>Liliopsida</taxon>
        <taxon>Poales</taxon>
        <taxon>Poaceae</taxon>
        <taxon>PACMAD clade</taxon>
        <taxon>Chloridoideae</taxon>
        <taxon>Eragrostideae</taxon>
        <taxon>Eragrostidinae</taxon>
        <taxon>Eragrostis</taxon>
    </lineage>
</organism>
<dbReference type="Gramene" id="TVU26742">
    <property type="protein sequence ID" value="TVU26742"/>
    <property type="gene ID" value="EJB05_29302"/>
</dbReference>
<keyword evidence="6" id="KW-0812">Transmembrane</keyword>
<dbReference type="Pfam" id="PF00069">
    <property type="entry name" value="Pkinase"/>
    <property type="match status" value="1"/>
</dbReference>
<dbReference type="InterPro" id="IPR055414">
    <property type="entry name" value="LRR_R13L4/SHOC2-like"/>
</dbReference>
<dbReference type="InterPro" id="IPR011009">
    <property type="entry name" value="Kinase-like_dom_sf"/>
</dbReference>
<dbReference type="FunFam" id="1.10.510.10:FF:001023">
    <property type="entry name" value="Os07g0541700 protein"/>
    <property type="match status" value="1"/>
</dbReference>
<dbReference type="Pfam" id="PF23559">
    <property type="entry name" value="WHD_DRP"/>
    <property type="match status" value="1"/>
</dbReference>